<feature type="region of interest" description="Disordered" evidence="1">
    <location>
        <begin position="19"/>
        <end position="53"/>
    </location>
</feature>
<reference evidence="2 3" key="1">
    <citation type="submission" date="2019-06" db="EMBL/GenBank/DDBJ databases">
        <title>A chromosomal-level reference genome of Carpinus fangiana (Coryloideae, Betulaceae).</title>
        <authorList>
            <person name="Yang X."/>
            <person name="Wang Z."/>
            <person name="Zhang L."/>
            <person name="Hao G."/>
            <person name="Liu J."/>
            <person name="Yang Y."/>
        </authorList>
    </citation>
    <scope>NUCLEOTIDE SEQUENCE [LARGE SCALE GENOMIC DNA]</scope>
    <source>
        <strain evidence="2">Cfa_2016G</strain>
        <tissue evidence="2">Leaf</tissue>
    </source>
</reference>
<dbReference type="EMBL" id="VIBQ01000012">
    <property type="protein sequence ID" value="KAB8343097.1"/>
    <property type="molecule type" value="Genomic_DNA"/>
</dbReference>
<name>A0A5N6KSZ6_9ROSI</name>
<feature type="compositionally biased region" description="Polar residues" evidence="1">
    <location>
        <begin position="84"/>
        <end position="110"/>
    </location>
</feature>
<protein>
    <submittedName>
        <fullName evidence="2">Uncharacterized protein</fullName>
    </submittedName>
</protein>
<feature type="region of interest" description="Disordered" evidence="1">
    <location>
        <begin position="81"/>
        <end position="110"/>
    </location>
</feature>
<accession>A0A5N6KSZ6</accession>
<keyword evidence="3" id="KW-1185">Reference proteome</keyword>
<organism evidence="2 3">
    <name type="scientific">Carpinus fangiana</name>
    <dbReference type="NCBI Taxonomy" id="176857"/>
    <lineage>
        <taxon>Eukaryota</taxon>
        <taxon>Viridiplantae</taxon>
        <taxon>Streptophyta</taxon>
        <taxon>Embryophyta</taxon>
        <taxon>Tracheophyta</taxon>
        <taxon>Spermatophyta</taxon>
        <taxon>Magnoliopsida</taxon>
        <taxon>eudicotyledons</taxon>
        <taxon>Gunneridae</taxon>
        <taxon>Pentapetalae</taxon>
        <taxon>rosids</taxon>
        <taxon>fabids</taxon>
        <taxon>Fagales</taxon>
        <taxon>Betulaceae</taxon>
        <taxon>Carpinus</taxon>
    </lineage>
</organism>
<gene>
    <name evidence="2" type="ORF">FH972_022691</name>
</gene>
<proteinExistence type="predicted"/>
<dbReference type="Proteomes" id="UP000327013">
    <property type="component" value="Unassembled WGS sequence"/>
</dbReference>
<evidence type="ECO:0000313" key="2">
    <source>
        <dbReference type="EMBL" id="KAB8343097.1"/>
    </source>
</evidence>
<comment type="caution">
    <text evidence="2">The sequence shown here is derived from an EMBL/GenBank/DDBJ whole genome shotgun (WGS) entry which is preliminary data.</text>
</comment>
<evidence type="ECO:0000313" key="3">
    <source>
        <dbReference type="Proteomes" id="UP000327013"/>
    </source>
</evidence>
<dbReference type="AlphaFoldDB" id="A0A5N6KSZ6"/>
<evidence type="ECO:0000256" key="1">
    <source>
        <dbReference type="SAM" id="MobiDB-lite"/>
    </source>
</evidence>
<sequence length="110" mass="12044">MASKIRNWPMAAAVRPLPRAPKPLWARRPCTPRLPDHPHDPRALAPPESRTPGLHEIFRPIKWSDAATVVRGAPGSVCLERSSEIYSSPSGARTSSLGTDRFLSSQQVSP</sequence>